<dbReference type="PROSITE" id="PS51257">
    <property type="entry name" value="PROKAR_LIPOPROTEIN"/>
    <property type="match status" value="1"/>
</dbReference>
<name>A0ABT1DS12_9ACTN</name>
<organism evidence="3 4">
    <name type="scientific">Paractinoplanes aksuensis</name>
    <dbReference type="NCBI Taxonomy" id="2939490"/>
    <lineage>
        <taxon>Bacteria</taxon>
        <taxon>Bacillati</taxon>
        <taxon>Actinomycetota</taxon>
        <taxon>Actinomycetes</taxon>
        <taxon>Micromonosporales</taxon>
        <taxon>Micromonosporaceae</taxon>
        <taxon>Paractinoplanes</taxon>
    </lineage>
</organism>
<feature type="signal peptide" evidence="2">
    <location>
        <begin position="1"/>
        <end position="17"/>
    </location>
</feature>
<feature type="compositionally biased region" description="Low complexity" evidence="1">
    <location>
        <begin position="30"/>
        <end position="41"/>
    </location>
</feature>
<evidence type="ECO:0000313" key="3">
    <source>
        <dbReference type="EMBL" id="MCO8273627.1"/>
    </source>
</evidence>
<accession>A0ABT1DS12</accession>
<evidence type="ECO:0000256" key="2">
    <source>
        <dbReference type="SAM" id="SignalP"/>
    </source>
</evidence>
<evidence type="ECO:0000313" key="4">
    <source>
        <dbReference type="Proteomes" id="UP001523369"/>
    </source>
</evidence>
<keyword evidence="2" id="KW-0732">Signal</keyword>
<proteinExistence type="predicted"/>
<dbReference type="RefSeq" id="WP_253239706.1">
    <property type="nucleotide sequence ID" value="NZ_JAMYJR010000027.1"/>
</dbReference>
<keyword evidence="4" id="KW-1185">Reference proteome</keyword>
<evidence type="ECO:0000256" key="1">
    <source>
        <dbReference type="SAM" id="MobiDB-lite"/>
    </source>
</evidence>
<feature type="chain" id="PRO_5045602336" evidence="2">
    <location>
        <begin position="18"/>
        <end position="122"/>
    </location>
</feature>
<dbReference type="Proteomes" id="UP001523369">
    <property type="component" value="Unassembled WGS sequence"/>
</dbReference>
<reference evidence="3 4" key="1">
    <citation type="submission" date="2022-06" db="EMBL/GenBank/DDBJ databases">
        <title>New Species of the Genus Actinoplanes, ActinopZanes ferrugineus.</title>
        <authorList>
            <person name="Ding P."/>
        </authorList>
    </citation>
    <scope>NUCLEOTIDE SEQUENCE [LARGE SCALE GENOMIC DNA]</scope>
    <source>
        <strain evidence="3 4">TRM88003</strain>
    </source>
</reference>
<gene>
    <name evidence="3" type="ORF">M1L60_23820</name>
</gene>
<dbReference type="EMBL" id="JAMYJR010000027">
    <property type="protein sequence ID" value="MCO8273627.1"/>
    <property type="molecule type" value="Genomic_DNA"/>
</dbReference>
<sequence length="122" mass="12138">MATRSLPLLLVALTVVAGCSTSGDDGGANPVPSGVSGAGDSPAPPGPARTIPASAFLKMPDTMQRERQKADGATAVPQLCDRELAPGDGVLASAAMMSHYQAPDAPEGSVPNGVLYLARPAG</sequence>
<protein>
    <submittedName>
        <fullName evidence="3">Uncharacterized protein</fullName>
    </submittedName>
</protein>
<feature type="region of interest" description="Disordered" evidence="1">
    <location>
        <begin position="21"/>
        <end position="51"/>
    </location>
</feature>
<comment type="caution">
    <text evidence="3">The sequence shown here is derived from an EMBL/GenBank/DDBJ whole genome shotgun (WGS) entry which is preliminary data.</text>
</comment>